<dbReference type="Gene3D" id="3.40.50.300">
    <property type="entry name" value="P-loop containing nucleotide triphosphate hydrolases"/>
    <property type="match status" value="3"/>
</dbReference>
<reference evidence="18" key="1">
    <citation type="journal article" date="2019" name="Int. J. Syst. Evol. Microbiol.">
        <title>The Global Catalogue of Microorganisms (GCM) 10K type strain sequencing project: providing services to taxonomists for standard genome sequencing and annotation.</title>
        <authorList>
            <consortium name="The Broad Institute Genomics Platform"/>
            <consortium name="The Broad Institute Genome Sequencing Center for Infectious Disease"/>
            <person name="Wu L."/>
            <person name="Ma J."/>
        </authorList>
    </citation>
    <scope>NUCLEOTIDE SEQUENCE [LARGE SCALE GENOMIC DNA]</scope>
    <source>
        <strain evidence="18">JCM 18127</strain>
    </source>
</reference>
<keyword evidence="3 14" id="KW-0547">Nucleotide-binding</keyword>
<dbReference type="Pfam" id="PF00580">
    <property type="entry name" value="UvrD-helicase"/>
    <property type="match status" value="1"/>
</dbReference>
<dbReference type="EC" id="5.6.2.4" evidence="12"/>
<dbReference type="InterPro" id="IPR013986">
    <property type="entry name" value="DExx_box_DNA_helicase_dom_sf"/>
</dbReference>
<evidence type="ECO:0000313" key="17">
    <source>
        <dbReference type="EMBL" id="GAA4678750.1"/>
    </source>
</evidence>
<evidence type="ECO:0000256" key="10">
    <source>
        <dbReference type="ARBA" id="ARBA00023235"/>
    </source>
</evidence>
<proteinExistence type="inferred from homology"/>
<evidence type="ECO:0000256" key="4">
    <source>
        <dbReference type="ARBA" id="ARBA00022763"/>
    </source>
</evidence>
<comment type="similarity">
    <text evidence="1">Belongs to the helicase family. UvrD subfamily.</text>
</comment>
<gene>
    <name evidence="17" type="ORF">GCM10023226_15100</name>
</gene>
<feature type="binding site" evidence="14">
    <location>
        <begin position="38"/>
        <end position="45"/>
    </location>
    <ligand>
        <name>ATP</name>
        <dbReference type="ChEBI" id="CHEBI:30616"/>
    </ligand>
</feature>
<dbReference type="SUPFAM" id="SSF52540">
    <property type="entry name" value="P-loop containing nucleoside triphosphate hydrolases"/>
    <property type="match status" value="1"/>
</dbReference>
<dbReference type="Gene3D" id="1.10.486.10">
    <property type="entry name" value="PCRA, domain 4"/>
    <property type="match status" value="1"/>
</dbReference>
<keyword evidence="8 14" id="KW-0067">ATP-binding</keyword>
<evidence type="ECO:0000256" key="11">
    <source>
        <dbReference type="ARBA" id="ARBA00034617"/>
    </source>
</evidence>
<evidence type="ECO:0000259" key="15">
    <source>
        <dbReference type="PROSITE" id="PS51198"/>
    </source>
</evidence>
<dbReference type="Pfam" id="PF12705">
    <property type="entry name" value="PDDEXK_1"/>
    <property type="match status" value="1"/>
</dbReference>
<evidence type="ECO:0000256" key="6">
    <source>
        <dbReference type="ARBA" id="ARBA00022806"/>
    </source>
</evidence>
<evidence type="ECO:0000259" key="16">
    <source>
        <dbReference type="PROSITE" id="PS51217"/>
    </source>
</evidence>
<accession>A0ABP8W2C6</accession>
<dbReference type="Pfam" id="PF13361">
    <property type="entry name" value="UvrD_C"/>
    <property type="match status" value="2"/>
</dbReference>
<name>A0ABP8W2C6_9ACTN</name>
<keyword evidence="6 14" id="KW-0347">Helicase</keyword>
<dbReference type="InterPro" id="IPR014017">
    <property type="entry name" value="DNA_helicase_UvrD-like_C"/>
</dbReference>
<comment type="caution">
    <text evidence="17">The sequence shown here is derived from an EMBL/GenBank/DDBJ whole genome shotgun (WGS) entry which is preliminary data.</text>
</comment>
<sequence length="1070" mass="115650">MRIESAEQLREVMGADYTLSDQQWQAVSAPLEPAVVIAGAGSGKTSLMAARVVYLVATGQVSPDQVLGLTFTTKAASELLHRVRGALEKAGFGPRVGEPAHPESADEEPDVLEPVVATYNAYASGLLSEHGLRIGHEPDTRVMADASRYQLAARVIARHTAPVLELSDHPATVIDYVLKLDAALSEHLVTPEQLTAFDAAALARFEPGIAVVERSFARRGEALALVREYRALKAAYGLMDFSDQIALAARLADEHPAVGEAERAGYRVVLLDEYQDTSVGQALMLRRLFGGGHPVMAVGDPNQAIYGWRGASVSNILRFDEDFPRADGGEVARYALTVNRRSDTRILEVANALAGPLYERFDQVQPLTSGTDAPGAVDTVVHESYAEELAWLAEQVEAVHGPSAAPTVPWREIGLLVRDNAHAADVFDALTARGIPVEIVGLRGLLRLPEVREVLATLTLVDDLTANADLLTLLTGPRWAIGPRDLALLGRRAYELAGGAGGRSAGLPLAEELAHAVAGADPTEVVALCDALDAPGDLPYSPQARERFGLLAAELRSLRAHAGEPLLELVRRIVDACGIDTELWASVSEAGRARRENLDLFVKAVAEFQAVDGSVSLTSLLAWLEAEDEAGEGLDVATPSAADSVKLLTVHRAKGLEWDVVFLVGVCAEKFPYTRSRGIWPERVEILPTPLRGDRRDLPDLGPYTKKGVAALKAATKEHEAVEELRLGYVAMTRARHHLLVSSYLWKEGRASPLGPSPYQQVVREVLEGWGGAPLAWHDTPPKGTPNPLHGAPREYPWPVTEASAEALRRREAAELVQAALAAPEAPDPAEGPDLGLDDLARVQEWDEELGHLMAEARRERSSEVAVPLPSSLSATALQRLREDAEGFARDLVRPMPRRPSSSARLGTLFHAWVEERFGQQPLIDPDHLPGRGDTGIDDHADLRALMQAFESGPFADRPPLAVEAPFAMVLAGQVVRGVVDAVYADPRPDQDDGEGVLLVDWKTQRAQTADPLQLAVYRAAWAELHGIDPSRVRAAFYYVRTAQLVEPAHLPDRAELEGLLQQRVGHGAP</sequence>
<keyword evidence="7" id="KW-0269">Exonuclease</keyword>
<keyword evidence="2" id="KW-0540">Nuclease</keyword>
<evidence type="ECO:0000256" key="5">
    <source>
        <dbReference type="ARBA" id="ARBA00022801"/>
    </source>
</evidence>
<evidence type="ECO:0000256" key="9">
    <source>
        <dbReference type="ARBA" id="ARBA00023204"/>
    </source>
</evidence>
<keyword evidence="10" id="KW-0413">Isomerase</keyword>
<dbReference type="CDD" id="cd17932">
    <property type="entry name" value="DEXQc_UvrD"/>
    <property type="match status" value="1"/>
</dbReference>
<dbReference type="InterPro" id="IPR038726">
    <property type="entry name" value="PDDEXK_AddAB-type"/>
</dbReference>
<dbReference type="InterPro" id="IPR014016">
    <property type="entry name" value="UvrD-like_ATP-bd"/>
</dbReference>
<dbReference type="InterPro" id="IPR027417">
    <property type="entry name" value="P-loop_NTPase"/>
</dbReference>
<comment type="catalytic activity">
    <reaction evidence="11">
        <text>Couples ATP hydrolysis with the unwinding of duplex DNA by translocating in the 3'-5' direction.</text>
        <dbReference type="EC" id="5.6.2.4"/>
    </reaction>
</comment>
<evidence type="ECO:0000313" key="18">
    <source>
        <dbReference type="Proteomes" id="UP001500621"/>
    </source>
</evidence>
<evidence type="ECO:0000256" key="1">
    <source>
        <dbReference type="ARBA" id="ARBA00009922"/>
    </source>
</evidence>
<evidence type="ECO:0000256" key="2">
    <source>
        <dbReference type="ARBA" id="ARBA00022722"/>
    </source>
</evidence>
<evidence type="ECO:0000256" key="3">
    <source>
        <dbReference type="ARBA" id="ARBA00022741"/>
    </source>
</evidence>
<organism evidence="17 18">
    <name type="scientific">Nocardioides nanhaiensis</name>
    <dbReference type="NCBI Taxonomy" id="1476871"/>
    <lineage>
        <taxon>Bacteria</taxon>
        <taxon>Bacillati</taxon>
        <taxon>Actinomycetota</taxon>
        <taxon>Actinomycetes</taxon>
        <taxon>Propionibacteriales</taxon>
        <taxon>Nocardioidaceae</taxon>
        <taxon>Nocardioides</taxon>
    </lineage>
</organism>
<feature type="domain" description="UvrD-like helicase C-terminal" evidence="16">
    <location>
        <begin position="344"/>
        <end position="655"/>
    </location>
</feature>
<dbReference type="PROSITE" id="PS51198">
    <property type="entry name" value="UVRD_HELICASE_ATP_BIND"/>
    <property type="match status" value="1"/>
</dbReference>
<evidence type="ECO:0000256" key="14">
    <source>
        <dbReference type="PROSITE-ProRule" id="PRU00560"/>
    </source>
</evidence>
<dbReference type="PROSITE" id="PS51217">
    <property type="entry name" value="UVRD_HELICASE_CTER"/>
    <property type="match status" value="1"/>
</dbReference>
<dbReference type="InterPro" id="IPR000212">
    <property type="entry name" value="DNA_helicase_UvrD/REP"/>
</dbReference>
<dbReference type="Proteomes" id="UP001500621">
    <property type="component" value="Unassembled WGS sequence"/>
</dbReference>
<dbReference type="EMBL" id="BAABIM010000001">
    <property type="protein sequence ID" value="GAA4678750.1"/>
    <property type="molecule type" value="Genomic_DNA"/>
</dbReference>
<protein>
    <recommendedName>
        <fullName evidence="12">DNA 3'-5' helicase</fullName>
        <ecNumber evidence="12">5.6.2.4</ecNumber>
    </recommendedName>
</protein>
<evidence type="ECO:0000256" key="13">
    <source>
        <dbReference type="ARBA" id="ARBA00048988"/>
    </source>
</evidence>
<evidence type="ECO:0000256" key="12">
    <source>
        <dbReference type="ARBA" id="ARBA00034808"/>
    </source>
</evidence>
<keyword evidence="9" id="KW-0234">DNA repair</keyword>
<dbReference type="Gene3D" id="1.10.10.160">
    <property type="match status" value="1"/>
</dbReference>
<feature type="domain" description="UvrD-like helicase ATP-binding" evidence="15">
    <location>
        <begin position="17"/>
        <end position="343"/>
    </location>
</feature>
<dbReference type="PANTHER" id="PTHR11070:SF55">
    <property type="entry name" value="DNA 3'-5' HELICASE"/>
    <property type="match status" value="1"/>
</dbReference>
<evidence type="ECO:0000256" key="7">
    <source>
        <dbReference type="ARBA" id="ARBA00022839"/>
    </source>
</evidence>
<comment type="catalytic activity">
    <reaction evidence="13">
        <text>ATP + H2O = ADP + phosphate + H(+)</text>
        <dbReference type="Rhea" id="RHEA:13065"/>
        <dbReference type="ChEBI" id="CHEBI:15377"/>
        <dbReference type="ChEBI" id="CHEBI:15378"/>
        <dbReference type="ChEBI" id="CHEBI:30616"/>
        <dbReference type="ChEBI" id="CHEBI:43474"/>
        <dbReference type="ChEBI" id="CHEBI:456216"/>
        <dbReference type="EC" id="5.6.2.4"/>
    </reaction>
</comment>
<keyword evidence="18" id="KW-1185">Reference proteome</keyword>
<keyword evidence="4" id="KW-0227">DNA damage</keyword>
<evidence type="ECO:0000256" key="8">
    <source>
        <dbReference type="ARBA" id="ARBA00022840"/>
    </source>
</evidence>
<keyword evidence="5 14" id="KW-0378">Hydrolase</keyword>
<dbReference type="PANTHER" id="PTHR11070">
    <property type="entry name" value="UVRD / RECB / PCRA DNA HELICASE FAMILY MEMBER"/>
    <property type="match status" value="1"/>
</dbReference>